<dbReference type="GO" id="GO:0005739">
    <property type="term" value="C:mitochondrion"/>
    <property type="evidence" value="ECO:0007669"/>
    <property type="project" value="TreeGrafter"/>
</dbReference>
<dbReference type="Gene3D" id="3.40.250.10">
    <property type="entry name" value="Rhodanese-like domain"/>
    <property type="match status" value="1"/>
</dbReference>
<dbReference type="PANTHER" id="PTHR44086">
    <property type="entry name" value="THIOSULFATE SULFURTRANSFERASE RDL2, MITOCHONDRIAL-RELATED"/>
    <property type="match status" value="1"/>
</dbReference>
<dbReference type="EMBL" id="MBFS01000235">
    <property type="protein sequence ID" value="PVV03424.1"/>
    <property type="molecule type" value="Genomic_DNA"/>
</dbReference>
<proteinExistence type="predicted"/>
<dbReference type="Proteomes" id="UP000245609">
    <property type="component" value="Unassembled WGS sequence"/>
</dbReference>
<dbReference type="Pfam" id="PF00581">
    <property type="entry name" value="Rhodanese"/>
    <property type="match status" value="1"/>
</dbReference>
<dbReference type="OrthoDB" id="566238at2759"/>
<reference evidence="2 3" key="1">
    <citation type="journal article" date="2018" name="MBio">
        <title>Comparative Genomics Reveals the Core Gene Toolbox for the Fungus-Insect Symbiosis.</title>
        <authorList>
            <person name="Wang Y."/>
            <person name="Stata M."/>
            <person name="Wang W."/>
            <person name="Stajich J.E."/>
            <person name="White M.M."/>
            <person name="Moncalvo J.M."/>
        </authorList>
    </citation>
    <scope>NUCLEOTIDE SEQUENCE [LARGE SCALE GENOMIC DNA]</scope>
    <source>
        <strain evidence="2 3">SC-DP-2</strain>
    </source>
</reference>
<dbReference type="InterPro" id="IPR001307">
    <property type="entry name" value="Thiosulphate_STrfase_CS"/>
</dbReference>
<name>A0A2T9ZFP6_9FUNG</name>
<dbReference type="SUPFAM" id="SSF52821">
    <property type="entry name" value="Rhodanese/Cell cycle control phosphatase"/>
    <property type="match status" value="1"/>
</dbReference>
<sequence length="128" mass="13700">MGSNLQVISFEEMKKISDEFASDPSKNVILDVRSPSEYGAGHVPGAVNIPVDTVAEAFSLPPSEFSSKFKFALPAKKSVDPASPNIVVYCQAGMRASRAADALSHLGYTENLLVYSKGYSEYGPKSGH</sequence>
<dbReference type="PROSITE" id="PS00380">
    <property type="entry name" value="RHODANESE_1"/>
    <property type="match status" value="1"/>
</dbReference>
<dbReference type="InterPro" id="IPR001763">
    <property type="entry name" value="Rhodanese-like_dom"/>
</dbReference>
<dbReference type="PROSITE" id="PS50206">
    <property type="entry name" value="RHODANESE_3"/>
    <property type="match status" value="1"/>
</dbReference>
<dbReference type="SMART" id="SM00450">
    <property type="entry name" value="RHOD"/>
    <property type="match status" value="1"/>
</dbReference>
<dbReference type="PANTHER" id="PTHR44086:SF10">
    <property type="entry name" value="THIOSULFATE SULFURTRANSFERASE_RHODANESE-LIKE DOMAIN-CONTAINING PROTEIN 3"/>
    <property type="match status" value="1"/>
</dbReference>
<dbReference type="InterPro" id="IPR036873">
    <property type="entry name" value="Rhodanese-like_dom_sf"/>
</dbReference>
<evidence type="ECO:0000313" key="3">
    <source>
        <dbReference type="Proteomes" id="UP000245609"/>
    </source>
</evidence>
<keyword evidence="3" id="KW-1185">Reference proteome</keyword>
<feature type="domain" description="Rhodanese" evidence="1">
    <location>
        <begin position="23"/>
        <end position="128"/>
    </location>
</feature>
<protein>
    <recommendedName>
        <fullName evidence="1">Rhodanese domain-containing protein</fullName>
    </recommendedName>
</protein>
<dbReference type="STRING" id="133381.A0A2T9ZFP6"/>
<gene>
    <name evidence="2" type="ORF">BB560_002099</name>
</gene>
<dbReference type="AlphaFoldDB" id="A0A2T9ZFP6"/>
<dbReference type="GO" id="GO:0004792">
    <property type="term" value="F:thiosulfate-cyanide sulfurtransferase activity"/>
    <property type="evidence" value="ECO:0007669"/>
    <property type="project" value="InterPro"/>
</dbReference>
<accession>A0A2T9ZFP6</accession>
<organism evidence="2 3">
    <name type="scientific">Smittium megazygosporum</name>
    <dbReference type="NCBI Taxonomy" id="133381"/>
    <lineage>
        <taxon>Eukaryota</taxon>
        <taxon>Fungi</taxon>
        <taxon>Fungi incertae sedis</taxon>
        <taxon>Zoopagomycota</taxon>
        <taxon>Kickxellomycotina</taxon>
        <taxon>Harpellomycetes</taxon>
        <taxon>Harpellales</taxon>
        <taxon>Legeriomycetaceae</taxon>
        <taxon>Smittium</taxon>
    </lineage>
</organism>
<evidence type="ECO:0000313" key="2">
    <source>
        <dbReference type="EMBL" id="PVV03424.1"/>
    </source>
</evidence>
<evidence type="ECO:0000259" key="1">
    <source>
        <dbReference type="PROSITE" id="PS50206"/>
    </source>
</evidence>
<comment type="caution">
    <text evidence="2">The sequence shown here is derived from an EMBL/GenBank/DDBJ whole genome shotgun (WGS) entry which is preliminary data.</text>
</comment>